<feature type="transmembrane region" description="Helical" evidence="1">
    <location>
        <begin position="41"/>
        <end position="60"/>
    </location>
</feature>
<feature type="transmembrane region" description="Helical" evidence="1">
    <location>
        <begin position="98"/>
        <end position="116"/>
    </location>
</feature>
<keyword evidence="3" id="KW-1185">Reference proteome</keyword>
<dbReference type="AlphaFoldDB" id="A0A8J2TX71"/>
<feature type="transmembrane region" description="Helical" evidence="1">
    <location>
        <begin position="12"/>
        <end position="29"/>
    </location>
</feature>
<dbReference type="RefSeq" id="WP_188550006.1">
    <property type="nucleotide sequence ID" value="NZ_BMFY01000004.1"/>
</dbReference>
<comment type="caution">
    <text evidence="2">The sequence shown here is derived from an EMBL/GenBank/DDBJ whole genome shotgun (WGS) entry which is preliminary data.</text>
</comment>
<organism evidence="2 3">
    <name type="scientific">Sediminivirga luteola</name>
    <dbReference type="NCBI Taxonomy" id="1774748"/>
    <lineage>
        <taxon>Bacteria</taxon>
        <taxon>Bacillati</taxon>
        <taxon>Actinomycetota</taxon>
        <taxon>Actinomycetes</taxon>
        <taxon>Micrococcales</taxon>
        <taxon>Brevibacteriaceae</taxon>
        <taxon>Sediminivirga</taxon>
    </lineage>
</organism>
<keyword evidence="1" id="KW-0472">Membrane</keyword>
<dbReference type="EMBL" id="BMFY01000004">
    <property type="protein sequence ID" value="GGA10636.1"/>
    <property type="molecule type" value="Genomic_DNA"/>
</dbReference>
<evidence type="ECO:0000256" key="1">
    <source>
        <dbReference type="SAM" id="Phobius"/>
    </source>
</evidence>
<keyword evidence="1" id="KW-0812">Transmembrane</keyword>
<name>A0A8J2TX71_9MICO</name>
<keyword evidence="1" id="KW-1133">Transmembrane helix</keyword>
<feature type="transmembrane region" description="Helical" evidence="1">
    <location>
        <begin position="72"/>
        <end position="92"/>
    </location>
</feature>
<accession>A0A8J2TX71</accession>
<gene>
    <name evidence="2" type="ORF">GCM10011333_11800</name>
</gene>
<evidence type="ECO:0000313" key="2">
    <source>
        <dbReference type="EMBL" id="GGA10636.1"/>
    </source>
</evidence>
<sequence>MSQDGTRLSTKLFTTGGLLAAVGVALSLLDGRATGTAVLLWAPAVVTLIGAVIALVLEKLGYQFPESTRRPAGGLLLAGVLAVVVGVSILVFGQAVGAALLFGVIGVVMIVGAQVIRSRHSSGNR</sequence>
<proteinExistence type="predicted"/>
<reference evidence="2" key="1">
    <citation type="journal article" date="2014" name="Int. J. Syst. Evol. Microbiol.">
        <title>Complete genome sequence of Corynebacterium casei LMG S-19264T (=DSM 44701T), isolated from a smear-ripened cheese.</title>
        <authorList>
            <consortium name="US DOE Joint Genome Institute (JGI-PGF)"/>
            <person name="Walter F."/>
            <person name="Albersmeier A."/>
            <person name="Kalinowski J."/>
            <person name="Ruckert C."/>
        </authorList>
    </citation>
    <scope>NUCLEOTIDE SEQUENCE</scope>
    <source>
        <strain evidence="2">CGMCC 1.12785</strain>
    </source>
</reference>
<dbReference type="Proteomes" id="UP000616114">
    <property type="component" value="Unassembled WGS sequence"/>
</dbReference>
<evidence type="ECO:0000313" key="3">
    <source>
        <dbReference type="Proteomes" id="UP000616114"/>
    </source>
</evidence>
<reference evidence="2" key="2">
    <citation type="submission" date="2020-09" db="EMBL/GenBank/DDBJ databases">
        <authorList>
            <person name="Sun Q."/>
            <person name="Zhou Y."/>
        </authorList>
    </citation>
    <scope>NUCLEOTIDE SEQUENCE</scope>
    <source>
        <strain evidence="2">CGMCC 1.12785</strain>
    </source>
</reference>
<protein>
    <submittedName>
        <fullName evidence="2">Uncharacterized protein</fullName>
    </submittedName>
</protein>